<keyword evidence="1" id="KW-0472">Membrane</keyword>
<dbReference type="InterPro" id="IPR013655">
    <property type="entry name" value="PAS_fold_3"/>
</dbReference>
<dbReference type="InterPro" id="IPR035919">
    <property type="entry name" value="EAL_sf"/>
</dbReference>
<dbReference type="Gene3D" id="3.30.70.270">
    <property type="match status" value="1"/>
</dbReference>
<dbReference type="STRING" id="428993.SAMN06296058_0207"/>
<keyword evidence="6" id="KW-1185">Reference proteome</keyword>
<dbReference type="Gene3D" id="2.10.70.100">
    <property type="match status" value="1"/>
</dbReference>
<accession>A0A1T5ISM3</accession>
<dbReference type="InterPro" id="IPR000160">
    <property type="entry name" value="GGDEF_dom"/>
</dbReference>
<evidence type="ECO:0000259" key="4">
    <source>
        <dbReference type="PROSITE" id="PS50883"/>
    </source>
</evidence>
<dbReference type="InterPro" id="IPR029787">
    <property type="entry name" value="Nucleotide_cyclase"/>
</dbReference>
<dbReference type="InterPro" id="IPR001633">
    <property type="entry name" value="EAL_dom"/>
</dbReference>
<dbReference type="PROSITE" id="PS50113">
    <property type="entry name" value="PAC"/>
    <property type="match status" value="1"/>
</dbReference>
<dbReference type="CDD" id="cd00130">
    <property type="entry name" value="PAS"/>
    <property type="match status" value="2"/>
</dbReference>
<dbReference type="SMART" id="SM00086">
    <property type="entry name" value="PAC"/>
    <property type="match status" value="2"/>
</dbReference>
<dbReference type="PANTHER" id="PTHR44757:SF2">
    <property type="entry name" value="BIOFILM ARCHITECTURE MAINTENANCE PROTEIN MBAA"/>
    <property type="match status" value="1"/>
</dbReference>
<dbReference type="SUPFAM" id="SSF55073">
    <property type="entry name" value="Nucleotide cyclase"/>
    <property type="match status" value="1"/>
</dbReference>
<sequence length="983" mass="109284">MASTRKDLPVIRSSKAVAWSGLLLALALAYVLGYFIQRDRNVRMAAAERQALALAEGTARLLHLELRNLERAMGGIAGDAQQLFATVPEAAPQLLSESVAGVVSRHAELQSIVVVDRNGVAITRGVGVSIPDDARRSTPRGGKRPLSFGRLQRADGEWVLPLLMPMDGGRWIVTRLRVAEIQRVIGNLDTGKEGVVTVVDAQGTVVARSDGAGRYIGKRYADLLGASDSARVIVRRSAVDGVERISARLALPEYRLQVSAGLGTHETLHDWYLLLAVAGSLYLLYCAAFLYLWRHLRRSARAQGGLLLEVNRAAERLRLAQQVGKTGTWSVRHPGAEIEWSEQVSDIMGQPDDRSRASSEEFFAMVHPDDREQLQQRFAESWRTRQAFVTDYRIIRPDGEVRWIASRGGAFVRGDADPTMAGTVVDITAEREAQSRLLDTERRYRLLFERNPLPFWVFDAQTLRFLEVNEAAVRHYGYRREEFLAMSILDIRPDEDSQAVRLSMFGVPSDEGETWRHVKKDGSVIDVRVYSASITYDDRPARLVLAEDISDTLAYERELHYRATHDSTIGLFNLPGLKAWVRQQAPTQCQLIYIQLRGIEPVIDSLGQAVATRLLDSIASRLEDLAAQWQGAIAFVPAEAFVLAVPGTPAMEGVVDALHLAVTQPVEQGGSVRTLEAWLGWAECAEEGFDATASKAALAAHVARAEGTVCRHFRADMATAASDRLRLIGRIHQALERQEFELHFQPITRVDEARPASLEALLRWPQAGGGFVPPSQFIALSEDAGLILPLGEWVMEEAMRCQQRLAREGWDDLPIAINVSPLQLARPDFADRLIRLQQRHGLPRGALHIEVTESVLLDRPDRTVQTLRQLQRNGICTSLDDFGTGFSSMAYLHQLPLDALKIDQTFVRGVTDDERSAAICRALISLGHNLGLTMIAEGVETEQQLEWLRRHHCDQVQGYLIARPMKMDALLDYLAGIPLRNAH</sequence>
<dbReference type="SMART" id="SM00091">
    <property type="entry name" value="PAS"/>
    <property type="match status" value="3"/>
</dbReference>
<proteinExistence type="predicted"/>
<feature type="domain" description="PAS" evidence="2">
    <location>
        <begin position="440"/>
        <end position="501"/>
    </location>
</feature>
<dbReference type="RefSeq" id="WP_079722637.1">
    <property type="nucleotide sequence ID" value="NZ_BMCL01000003.1"/>
</dbReference>
<dbReference type="EMBL" id="FUZV01000001">
    <property type="protein sequence ID" value="SKC42187.1"/>
    <property type="molecule type" value="Genomic_DNA"/>
</dbReference>
<evidence type="ECO:0000313" key="5">
    <source>
        <dbReference type="EMBL" id="SKC42187.1"/>
    </source>
</evidence>
<dbReference type="OrthoDB" id="197861at2"/>
<dbReference type="Pfam" id="PF00563">
    <property type="entry name" value="EAL"/>
    <property type="match status" value="1"/>
</dbReference>
<name>A0A1T5ISM3_9GAMM</name>
<dbReference type="SMART" id="SM00267">
    <property type="entry name" value="GGDEF"/>
    <property type="match status" value="1"/>
</dbReference>
<dbReference type="AlphaFoldDB" id="A0A1T5ISM3"/>
<dbReference type="NCBIfam" id="TIGR00229">
    <property type="entry name" value="sensory_box"/>
    <property type="match status" value="2"/>
</dbReference>
<evidence type="ECO:0000259" key="2">
    <source>
        <dbReference type="PROSITE" id="PS50112"/>
    </source>
</evidence>
<dbReference type="SMART" id="SM00052">
    <property type="entry name" value="EAL"/>
    <property type="match status" value="1"/>
</dbReference>
<dbReference type="InterPro" id="IPR052155">
    <property type="entry name" value="Biofilm_reg_signaling"/>
</dbReference>
<evidence type="ECO:0000259" key="3">
    <source>
        <dbReference type="PROSITE" id="PS50113"/>
    </source>
</evidence>
<dbReference type="CDD" id="cd01948">
    <property type="entry name" value="EAL"/>
    <property type="match status" value="1"/>
</dbReference>
<evidence type="ECO:0000313" key="6">
    <source>
        <dbReference type="Proteomes" id="UP000190341"/>
    </source>
</evidence>
<gene>
    <name evidence="5" type="ORF">SAMN06296058_0207</name>
</gene>
<dbReference type="Gene3D" id="3.30.450.20">
    <property type="entry name" value="PAS domain"/>
    <property type="match status" value="3"/>
</dbReference>
<dbReference type="Proteomes" id="UP000190341">
    <property type="component" value="Unassembled WGS sequence"/>
</dbReference>
<keyword evidence="1" id="KW-0812">Transmembrane</keyword>
<organism evidence="5 6">
    <name type="scientific">Pseudoxanthomonas indica</name>
    <dbReference type="NCBI Taxonomy" id="428993"/>
    <lineage>
        <taxon>Bacteria</taxon>
        <taxon>Pseudomonadati</taxon>
        <taxon>Pseudomonadota</taxon>
        <taxon>Gammaproteobacteria</taxon>
        <taxon>Lysobacterales</taxon>
        <taxon>Lysobacteraceae</taxon>
        <taxon>Pseudoxanthomonas</taxon>
    </lineage>
</organism>
<dbReference type="SUPFAM" id="SSF55785">
    <property type="entry name" value="PYP-like sensor domain (PAS domain)"/>
    <property type="match status" value="2"/>
</dbReference>
<feature type="domain" description="PAC" evidence="3">
    <location>
        <begin position="388"/>
        <end position="439"/>
    </location>
</feature>
<feature type="domain" description="EAL" evidence="4">
    <location>
        <begin position="724"/>
        <end position="978"/>
    </location>
</feature>
<dbReference type="Gene3D" id="3.20.20.450">
    <property type="entry name" value="EAL domain"/>
    <property type="match status" value="1"/>
</dbReference>
<feature type="transmembrane region" description="Helical" evidence="1">
    <location>
        <begin position="271"/>
        <end position="293"/>
    </location>
</feature>
<reference evidence="5 6" key="1">
    <citation type="submission" date="2017-02" db="EMBL/GenBank/DDBJ databases">
        <authorList>
            <person name="Peterson S.W."/>
        </authorList>
    </citation>
    <scope>NUCLEOTIDE SEQUENCE [LARGE SCALE GENOMIC DNA]</scope>
    <source>
        <strain evidence="5 6">P15</strain>
    </source>
</reference>
<dbReference type="InterPro" id="IPR000014">
    <property type="entry name" value="PAS"/>
</dbReference>
<dbReference type="InterPro" id="IPR035965">
    <property type="entry name" value="PAS-like_dom_sf"/>
</dbReference>
<dbReference type="Pfam" id="PF08447">
    <property type="entry name" value="PAS_3"/>
    <property type="match status" value="1"/>
</dbReference>
<dbReference type="PROSITE" id="PS50112">
    <property type="entry name" value="PAS"/>
    <property type="match status" value="1"/>
</dbReference>
<dbReference type="PROSITE" id="PS50883">
    <property type="entry name" value="EAL"/>
    <property type="match status" value="1"/>
</dbReference>
<dbReference type="SUPFAM" id="SSF141868">
    <property type="entry name" value="EAL domain-like"/>
    <property type="match status" value="1"/>
</dbReference>
<dbReference type="Pfam" id="PF13188">
    <property type="entry name" value="PAS_8"/>
    <property type="match status" value="1"/>
</dbReference>
<protein>
    <submittedName>
        <fullName evidence="5">PAS domain S-box-containing protein</fullName>
    </submittedName>
</protein>
<dbReference type="PANTHER" id="PTHR44757">
    <property type="entry name" value="DIGUANYLATE CYCLASE DGCP"/>
    <property type="match status" value="1"/>
</dbReference>
<dbReference type="CDD" id="cd12915">
    <property type="entry name" value="PDC2_DGC_like"/>
    <property type="match status" value="1"/>
</dbReference>
<evidence type="ECO:0000256" key="1">
    <source>
        <dbReference type="SAM" id="Phobius"/>
    </source>
</evidence>
<dbReference type="InterPro" id="IPR001610">
    <property type="entry name" value="PAC"/>
</dbReference>
<keyword evidence="1" id="KW-1133">Transmembrane helix</keyword>
<dbReference type="InterPro" id="IPR000700">
    <property type="entry name" value="PAS-assoc_C"/>
</dbReference>
<dbReference type="InterPro" id="IPR043128">
    <property type="entry name" value="Rev_trsase/Diguanyl_cyclase"/>
</dbReference>